<dbReference type="RefSeq" id="WP_002997927.1">
    <property type="nucleotide sequence ID" value="NZ_UHFA01000002.1"/>
</dbReference>
<organism evidence="1 2">
    <name type="scientific">Streptococcus downei MFe28</name>
    <dbReference type="NCBI Taxonomy" id="764290"/>
    <lineage>
        <taxon>Bacteria</taxon>
        <taxon>Bacillati</taxon>
        <taxon>Bacillota</taxon>
        <taxon>Bacilli</taxon>
        <taxon>Lactobacillales</taxon>
        <taxon>Streptococcaceae</taxon>
        <taxon>Streptococcus</taxon>
    </lineage>
</organism>
<dbReference type="EMBL" id="UHFA01000002">
    <property type="protein sequence ID" value="SUN36344.1"/>
    <property type="molecule type" value="Genomic_DNA"/>
</dbReference>
<evidence type="ECO:0000313" key="1">
    <source>
        <dbReference type="EMBL" id="SUN36344.1"/>
    </source>
</evidence>
<name>A0A380JEP7_STRDO</name>
<dbReference type="AlphaFoldDB" id="A0A380JEP7"/>
<accession>A0A380JEP7</accession>
<proteinExistence type="predicted"/>
<protein>
    <submittedName>
        <fullName evidence="1">Phage-related protein</fullName>
    </submittedName>
</protein>
<reference evidence="1 2" key="1">
    <citation type="submission" date="2018-06" db="EMBL/GenBank/DDBJ databases">
        <authorList>
            <consortium name="Pathogen Informatics"/>
            <person name="Doyle S."/>
        </authorList>
    </citation>
    <scope>NUCLEOTIDE SEQUENCE [LARGE SCALE GENOMIC DNA]</scope>
    <source>
        <strain evidence="2">NCTC 11391</strain>
    </source>
</reference>
<dbReference type="InterPro" id="IPR009241">
    <property type="entry name" value="HigB-like"/>
</dbReference>
<sequence length="121" mass="14489">MYQIYFYKDKRGKEPVLDYLKELSQQKGKDSRIRLNKISDYLNILQEVGTVAGLPVLRHLEGEIWELRPLRDRILFVTWFDGSFVLLHHFMKKSQKTPRREIEQAKRELNDLRKRGLESGE</sequence>
<dbReference type="OrthoDB" id="573082at2"/>
<keyword evidence="2" id="KW-1185">Reference proteome</keyword>
<dbReference type="Pfam" id="PF05973">
    <property type="entry name" value="Gp49"/>
    <property type="match status" value="1"/>
</dbReference>
<gene>
    <name evidence="1" type="ORF">NCTC11391_01391</name>
</gene>
<evidence type="ECO:0000313" key="2">
    <source>
        <dbReference type="Proteomes" id="UP000254082"/>
    </source>
</evidence>
<dbReference type="Proteomes" id="UP000254082">
    <property type="component" value="Unassembled WGS sequence"/>
</dbReference>